<sequence>MCWLLWRAINKNYPVTTTLSCPLSFWSLSECMSFLKGHYACALLNAPKAKDSLILTCW</sequence>
<dbReference type="AlphaFoldDB" id="I3STI2"/>
<name>I3STI2_LOTJA</name>
<dbReference type="EMBL" id="BT143780">
    <property type="protein sequence ID" value="AFK43574.1"/>
    <property type="molecule type" value="mRNA"/>
</dbReference>
<accession>I3STI2</accession>
<proteinExistence type="evidence at transcript level"/>
<evidence type="ECO:0000313" key="1">
    <source>
        <dbReference type="EMBL" id="AFK43574.1"/>
    </source>
</evidence>
<organism evidence="1">
    <name type="scientific">Lotus japonicus</name>
    <name type="common">Lotus corniculatus var. japonicus</name>
    <dbReference type="NCBI Taxonomy" id="34305"/>
    <lineage>
        <taxon>Eukaryota</taxon>
        <taxon>Viridiplantae</taxon>
        <taxon>Streptophyta</taxon>
        <taxon>Embryophyta</taxon>
        <taxon>Tracheophyta</taxon>
        <taxon>Spermatophyta</taxon>
        <taxon>Magnoliopsida</taxon>
        <taxon>eudicotyledons</taxon>
        <taxon>Gunneridae</taxon>
        <taxon>Pentapetalae</taxon>
        <taxon>rosids</taxon>
        <taxon>fabids</taxon>
        <taxon>Fabales</taxon>
        <taxon>Fabaceae</taxon>
        <taxon>Papilionoideae</taxon>
        <taxon>50 kb inversion clade</taxon>
        <taxon>NPAAA clade</taxon>
        <taxon>Hologalegina</taxon>
        <taxon>robinioid clade</taxon>
        <taxon>Loteae</taxon>
        <taxon>Lotus</taxon>
    </lineage>
</organism>
<protein>
    <submittedName>
        <fullName evidence="1">Uncharacterized protein</fullName>
    </submittedName>
</protein>
<reference evidence="1" key="1">
    <citation type="submission" date="2012-05" db="EMBL/GenBank/DDBJ databases">
        <authorList>
            <person name="Krishnakumar V."/>
            <person name="Cheung F."/>
            <person name="Xiao Y."/>
            <person name="Chan A."/>
            <person name="Moskal W.A."/>
            <person name="Town C.D."/>
        </authorList>
    </citation>
    <scope>NUCLEOTIDE SEQUENCE</scope>
</reference>